<evidence type="ECO:0000259" key="4">
    <source>
        <dbReference type="SMART" id="SM00829"/>
    </source>
</evidence>
<dbReference type="InterPro" id="IPR011032">
    <property type="entry name" value="GroES-like_sf"/>
</dbReference>
<dbReference type="InterPro" id="IPR013149">
    <property type="entry name" value="ADH-like_C"/>
</dbReference>
<organism evidence="5 6">
    <name type="scientific">Neodothiora populina</name>
    <dbReference type="NCBI Taxonomy" id="2781224"/>
    <lineage>
        <taxon>Eukaryota</taxon>
        <taxon>Fungi</taxon>
        <taxon>Dikarya</taxon>
        <taxon>Ascomycota</taxon>
        <taxon>Pezizomycotina</taxon>
        <taxon>Dothideomycetes</taxon>
        <taxon>Dothideomycetidae</taxon>
        <taxon>Dothideales</taxon>
        <taxon>Dothioraceae</taxon>
        <taxon>Neodothiora</taxon>
    </lineage>
</organism>
<comment type="caution">
    <text evidence="5">The sequence shown here is derived from an EMBL/GenBank/DDBJ whole genome shotgun (WGS) entry which is preliminary data.</text>
</comment>
<comment type="similarity">
    <text evidence="1">Belongs to the zinc-containing alcohol dehydrogenase family.</text>
</comment>
<comment type="subunit">
    <text evidence="2">Monomer.</text>
</comment>
<dbReference type="RefSeq" id="XP_069197808.1">
    <property type="nucleotide sequence ID" value="XM_069345608.1"/>
</dbReference>
<dbReference type="Pfam" id="PF00107">
    <property type="entry name" value="ADH_zinc_N"/>
    <property type="match status" value="1"/>
</dbReference>
<dbReference type="Gene3D" id="3.40.50.720">
    <property type="entry name" value="NAD(P)-binding Rossmann-like Domain"/>
    <property type="match status" value="1"/>
</dbReference>
<dbReference type="InterPro" id="IPR036291">
    <property type="entry name" value="NAD(P)-bd_dom_sf"/>
</dbReference>
<dbReference type="Proteomes" id="UP001562354">
    <property type="component" value="Unassembled WGS sequence"/>
</dbReference>
<keyword evidence="6" id="KW-1185">Reference proteome</keyword>
<evidence type="ECO:0000256" key="3">
    <source>
        <dbReference type="ARBA" id="ARBA00023002"/>
    </source>
</evidence>
<dbReference type="Gene3D" id="3.90.180.10">
    <property type="entry name" value="Medium-chain alcohol dehydrogenases, catalytic domain"/>
    <property type="match status" value="1"/>
</dbReference>
<dbReference type="GeneID" id="95979472"/>
<proteinExistence type="inferred from homology"/>
<evidence type="ECO:0000313" key="6">
    <source>
        <dbReference type="Proteomes" id="UP001562354"/>
    </source>
</evidence>
<sequence length="343" mass="35997">MATNRAAWISESKANPLKVAEAAMPKPGPKEVVVKNGAVAINPVDWKIQEYGLFLETYPYILGTDISGEIVDVGSEVTSFKKGDRVLAHCIGLATKKPEDNAFQSYTRVPAITTSLLPSSASFTEGAVLPLAISTATAGLYQEDALALPYPTTSPEDSGKVLLVWGGASSVGSTAVQLAVASGVVVITTASKHNHSYCKNIGASAVIDYNSPSVVDDIVKAIKDTGKQFAGVYDSISLTESFKPCFDILQKVEGGSKKMATVLPPTDVPDGLEVKGVFAVTPALAFPAVGEAVWGKFVPEALKSGALKFLPEPLVVGKGLESIQKGFDKQKEGVSARKVVVEL</sequence>
<evidence type="ECO:0000313" key="5">
    <source>
        <dbReference type="EMBL" id="KAL1301532.1"/>
    </source>
</evidence>
<evidence type="ECO:0000256" key="2">
    <source>
        <dbReference type="ARBA" id="ARBA00011245"/>
    </source>
</evidence>
<gene>
    <name evidence="5" type="ORF">AAFC00_005773</name>
</gene>
<dbReference type="SUPFAM" id="SSF51735">
    <property type="entry name" value="NAD(P)-binding Rossmann-fold domains"/>
    <property type="match status" value="1"/>
</dbReference>
<evidence type="ECO:0000256" key="1">
    <source>
        <dbReference type="ARBA" id="ARBA00008072"/>
    </source>
</evidence>
<dbReference type="PANTHER" id="PTHR45348">
    <property type="entry name" value="HYPOTHETICAL OXIDOREDUCTASE (EUROFUNG)"/>
    <property type="match status" value="1"/>
</dbReference>
<dbReference type="InterPro" id="IPR020843">
    <property type="entry name" value="ER"/>
</dbReference>
<dbReference type="InterPro" id="IPR013154">
    <property type="entry name" value="ADH-like_N"/>
</dbReference>
<keyword evidence="3" id="KW-0560">Oxidoreductase</keyword>
<dbReference type="PANTHER" id="PTHR45348:SF2">
    <property type="entry name" value="ZINC-TYPE ALCOHOL DEHYDROGENASE-LIKE PROTEIN C2E1P3.01"/>
    <property type="match status" value="1"/>
</dbReference>
<name>A0ABR3P5T0_9PEZI</name>
<dbReference type="InterPro" id="IPR047122">
    <property type="entry name" value="Trans-enoyl_RdTase-like"/>
</dbReference>
<dbReference type="CDD" id="cd08249">
    <property type="entry name" value="enoyl_reductase_like"/>
    <property type="match status" value="1"/>
</dbReference>
<protein>
    <recommendedName>
        <fullName evidence="4">Enoyl reductase (ER) domain-containing protein</fullName>
    </recommendedName>
</protein>
<feature type="domain" description="Enoyl reductase (ER)" evidence="4">
    <location>
        <begin position="13"/>
        <end position="341"/>
    </location>
</feature>
<dbReference type="EMBL" id="JBFMKM010000013">
    <property type="protein sequence ID" value="KAL1301532.1"/>
    <property type="molecule type" value="Genomic_DNA"/>
</dbReference>
<dbReference type="SUPFAM" id="SSF50129">
    <property type="entry name" value="GroES-like"/>
    <property type="match status" value="1"/>
</dbReference>
<reference evidence="5 6" key="1">
    <citation type="submission" date="2024-07" db="EMBL/GenBank/DDBJ databases">
        <title>Draft sequence of the Neodothiora populina.</title>
        <authorList>
            <person name="Drown D.D."/>
            <person name="Schuette U.S."/>
            <person name="Buechlein A.B."/>
            <person name="Rusch D.R."/>
            <person name="Winton L.W."/>
            <person name="Adams G.A."/>
        </authorList>
    </citation>
    <scope>NUCLEOTIDE SEQUENCE [LARGE SCALE GENOMIC DNA]</scope>
    <source>
        <strain evidence="5 6">CPC 39397</strain>
    </source>
</reference>
<dbReference type="SMART" id="SM00829">
    <property type="entry name" value="PKS_ER"/>
    <property type="match status" value="1"/>
</dbReference>
<dbReference type="Pfam" id="PF08240">
    <property type="entry name" value="ADH_N"/>
    <property type="match status" value="1"/>
</dbReference>
<accession>A0ABR3P5T0</accession>